<evidence type="ECO:0000313" key="3">
    <source>
        <dbReference type="Proteomes" id="UP000236220"/>
    </source>
</evidence>
<dbReference type="RefSeq" id="WP_103075180.1">
    <property type="nucleotide sequence ID" value="NZ_NPZB01000002.1"/>
</dbReference>
<comment type="caution">
    <text evidence="2">The sequence shown here is derived from an EMBL/GenBank/DDBJ whole genome shotgun (WGS) entry which is preliminary data.</text>
</comment>
<dbReference type="Proteomes" id="UP000236220">
    <property type="component" value="Unassembled WGS sequence"/>
</dbReference>
<reference evidence="2 3" key="1">
    <citation type="submission" date="2017-08" db="EMBL/GenBank/DDBJ databases">
        <title>Lysobacter sylvestris genome.</title>
        <authorList>
            <person name="Zhang D.-C."/>
            <person name="Albuquerque L."/>
            <person name="Franca L."/>
            <person name="Froufe H.J.C."/>
            <person name="Barroso C."/>
            <person name="Egas C."/>
            <person name="Da Costa M."/>
            <person name="Margesin R."/>
        </authorList>
    </citation>
    <scope>NUCLEOTIDE SEQUENCE [LARGE SCALE GENOMIC DNA]</scope>
    <source>
        <strain evidence="2 3">AM20-91</strain>
    </source>
</reference>
<dbReference type="AlphaFoldDB" id="A0A2K1PXF7"/>
<keyword evidence="3" id="KW-1185">Reference proteome</keyword>
<feature type="domain" description="NAD-dependent epimerase/dehydratase" evidence="1">
    <location>
        <begin position="115"/>
        <end position="197"/>
    </location>
</feature>
<dbReference type="InterPro" id="IPR001509">
    <property type="entry name" value="Epimerase_deHydtase"/>
</dbReference>
<dbReference type="Pfam" id="PF01370">
    <property type="entry name" value="Epimerase"/>
    <property type="match status" value="1"/>
</dbReference>
<dbReference type="PANTHER" id="PTHR12126:SF11">
    <property type="entry name" value="NADH DEHYDROGENASE [UBIQUINONE] 1 ALPHA SUBCOMPLEX SUBUNIT 9, MITOCHONDRIAL"/>
    <property type="match status" value="1"/>
</dbReference>
<evidence type="ECO:0000259" key="1">
    <source>
        <dbReference type="Pfam" id="PF01370"/>
    </source>
</evidence>
<gene>
    <name evidence="2" type="ORF">Lysil_1646</name>
</gene>
<proteinExistence type="predicted"/>
<dbReference type="OrthoDB" id="5565437at2"/>
<dbReference type="SUPFAM" id="SSF51735">
    <property type="entry name" value="NAD(P)-binding Rossmann-fold domains"/>
    <property type="match status" value="1"/>
</dbReference>
<dbReference type="Gene3D" id="3.40.50.720">
    <property type="entry name" value="NAD(P)-binding Rossmann-like Domain"/>
    <property type="match status" value="1"/>
</dbReference>
<name>A0A2K1PXF7_9GAMM</name>
<accession>A0A2K1PXF7</accession>
<dbReference type="GO" id="GO:0044877">
    <property type="term" value="F:protein-containing complex binding"/>
    <property type="evidence" value="ECO:0007669"/>
    <property type="project" value="TreeGrafter"/>
</dbReference>
<dbReference type="EMBL" id="NPZB01000002">
    <property type="protein sequence ID" value="PNS07470.1"/>
    <property type="molecule type" value="Genomic_DNA"/>
</dbReference>
<organism evidence="2 3">
    <name type="scientific">Solilutibacter silvestris</name>
    <dbReference type="NCBI Taxonomy" id="1645665"/>
    <lineage>
        <taxon>Bacteria</taxon>
        <taxon>Pseudomonadati</taxon>
        <taxon>Pseudomonadota</taxon>
        <taxon>Gammaproteobacteria</taxon>
        <taxon>Lysobacterales</taxon>
        <taxon>Lysobacteraceae</taxon>
        <taxon>Solilutibacter</taxon>
    </lineage>
</organism>
<dbReference type="PANTHER" id="PTHR12126">
    <property type="entry name" value="NADH-UBIQUINONE OXIDOREDUCTASE 39 KDA SUBUNIT-RELATED"/>
    <property type="match status" value="1"/>
</dbReference>
<evidence type="ECO:0000313" key="2">
    <source>
        <dbReference type="EMBL" id="PNS07470.1"/>
    </source>
</evidence>
<dbReference type="InterPro" id="IPR051207">
    <property type="entry name" value="ComplexI_NDUFA9_subunit"/>
</dbReference>
<sequence length="280" mass="30367">MRILLTGATSQLGHAALPLLVAEGADVIALSRRSVAGGGAGVDWKVARLPDALPALPTLDGIVSFGPLDDLARWLATLADAPARIVVATSSMSAVSKRDASVPEDRAVAERLQRGEAMLQGECERLGMRWTILRPTMIYGVGRDRNLTPIVRRARRWRLFPYPRGTGLRQPVHAQDVANAAIAALHRDAAASRVIELGGGERLRVEDMFQRVRTSLGCRSLALPVSLRWMPIAARAVPRLRGALSRLEQDLVADNTVATELLGIHPRPFRPMPATWEASP</sequence>
<protein>
    <submittedName>
        <fullName evidence="2">NADH(P)-binding protein</fullName>
    </submittedName>
</protein>
<dbReference type="InterPro" id="IPR036291">
    <property type="entry name" value="NAD(P)-bd_dom_sf"/>
</dbReference>